<dbReference type="InterPro" id="IPR038005">
    <property type="entry name" value="RX-like_CC"/>
</dbReference>
<evidence type="ECO:0000259" key="7">
    <source>
        <dbReference type="Pfam" id="PF18052"/>
    </source>
</evidence>
<dbReference type="InterPro" id="IPR002182">
    <property type="entry name" value="NB-ARC"/>
</dbReference>
<dbReference type="Gene3D" id="1.20.5.4130">
    <property type="match status" value="1"/>
</dbReference>
<dbReference type="Gene3D" id="1.10.8.430">
    <property type="entry name" value="Helical domain of apoptotic protease-activating factors"/>
    <property type="match status" value="1"/>
</dbReference>
<proteinExistence type="predicted"/>
<dbReference type="InterPro" id="IPR036388">
    <property type="entry name" value="WH-like_DNA-bd_sf"/>
</dbReference>
<sequence length="936" mass="106370">MAEAIVSRVLEKLSSVLEEEVRHISNVRGELEKLASNFQAIKAVLEDAERQQLEKEKASVRDWLYKLKEVSYDIENVLDEWSTAIFKSKLEKKKVCSFIPSPSLCFNRGKLLLKTTHKILELNGRLDVIANERERYGLKELSVEKPIRREQTTSLVNLAEVCGRVKDKERIVDILLNEGRIGELRSTLHMISIVGVGGIGKTTLAQLAFNDEKVKSHFDNRIWVCVSDPFDEMRIAKAILTSLDKDAGQNLVELEGVFQCLGNLIKGKKFLLVLDDVWTEQYGRWDRLKLLLSSGSLGSKILVTTRKENVAKIMGCTTLCPVEQLSEEEGWSLFSKIVFFERSDSENLREIGRKIAGKCKGLPLALKTMGGLMLLKKTVKEWQSVLDSEIWELEVAEEGLFHPLMFSYYDLPSHLRQCFSYCAIFPKDYVIEKSKLIELWMAQGFLKGTKHRDMETVGEDYFNDLSMHSFFQDFEKDENGGIIKCKMHDIVHDFAQFLTRGECLTVEAGSGSSIEGFNESARHVMLRIPYDSDECPTCIYDAKDLHTLLVDSAGVGEYNVDLLKLFDKLKCLRMLKCQSERINKCPKQIRNLIHLRSLDLSDNFFLEKLSEAVCDLYNLLILDISGCEKLRSLPCRMGNLINLWHLRNWDTDCVEFMPKGMEKLTCLRTLSEFVVRSGGKGAALSELGNLIHLRGELEIRGLRNVRDKREAEKAQLRNKKGLTTLTLNIGSTSFDKSQVSEAFVLVLEALEPPLDLEMLGIWAYNCPTTTLGVWPSWIMSLTKLKFFVLGSCVNVEQLPPLWKLPSLESLLLTQIEGMKKVGVEFLGIETSSLSPSSSSASVVAFPNLNSLQFCEMKEWEEWDYGSRGEEDIKIMPRLSSLVIFGCEKLKMLPDSILRSTTLQNLKICRSSIISSRCQGEYQPHISRIPKVEFVEF</sequence>
<organism evidence="10 11">
    <name type="scientific">Rubroshorea leprosula</name>
    <dbReference type="NCBI Taxonomy" id="152421"/>
    <lineage>
        <taxon>Eukaryota</taxon>
        <taxon>Viridiplantae</taxon>
        <taxon>Streptophyta</taxon>
        <taxon>Embryophyta</taxon>
        <taxon>Tracheophyta</taxon>
        <taxon>Spermatophyta</taxon>
        <taxon>Magnoliopsida</taxon>
        <taxon>eudicotyledons</taxon>
        <taxon>Gunneridae</taxon>
        <taxon>Pentapetalae</taxon>
        <taxon>rosids</taxon>
        <taxon>malvids</taxon>
        <taxon>Malvales</taxon>
        <taxon>Dipterocarpaceae</taxon>
        <taxon>Rubroshorea</taxon>
    </lineage>
</organism>
<accession>A0AAV5LX37</accession>
<evidence type="ECO:0000256" key="5">
    <source>
        <dbReference type="ARBA" id="ARBA00022840"/>
    </source>
</evidence>
<dbReference type="PANTHER" id="PTHR36766:SF45">
    <property type="entry name" value="NB-ARC DOMAIN-CONTAINING PROTEIN"/>
    <property type="match status" value="1"/>
</dbReference>
<feature type="domain" description="Disease resistance protein winged helix" evidence="8">
    <location>
        <begin position="424"/>
        <end position="495"/>
    </location>
</feature>
<name>A0AAV5LX37_9ROSI</name>
<dbReference type="Gene3D" id="3.40.50.300">
    <property type="entry name" value="P-loop containing nucleotide triphosphate hydrolases"/>
    <property type="match status" value="1"/>
</dbReference>
<keyword evidence="4" id="KW-0611">Plant defense</keyword>
<comment type="caution">
    <text evidence="10">The sequence shown here is derived from an EMBL/GenBank/DDBJ whole genome shotgun (WGS) entry which is preliminary data.</text>
</comment>
<dbReference type="InterPro" id="IPR032675">
    <property type="entry name" value="LRR_dom_sf"/>
</dbReference>
<feature type="domain" description="Disease resistance N-terminal" evidence="7">
    <location>
        <begin position="5"/>
        <end position="96"/>
    </location>
</feature>
<dbReference type="SUPFAM" id="SSF52058">
    <property type="entry name" value="L domain-like"/>
    <property type="match status" value="1"/>
</dbReference>
<dbReference type="GO" id="GO:0051707">
    <property type="term" value="P:response to other organism"/>
    <property type="evidence" value="ECO:0007669"/>
    <property type="project" value="UniProtKB-ARBA"/>
</dbReference>
<keyword evidence="1" id="KW-0433">Leucine-rich repeat</keyword>
<feature type="domain" description="NB-ARC" evidence="6">
    <location>
        <begin position="167"/>
        <end position="341"/>
    </location>
</feature>
<evidence type="ECO:0000259" key="6">
    <source>
        <dbReference type="Pfam" id="PF00931"/>
    </source>
</evidence>
<reference evidence="10 11" key="1">
    <citation type="journal article" date="2021" name="Commun. Biol.">
        <title>The genome of Shorea leprosula (Dipterocarpaceae) highlights the ecological relevance of drought in aseasonal tropical rainforests.</title>
        <authorList>
            <person name="Ng K.K.S."/>
            <person name="Kobayashi M.J."/>
            <person name="Fawcett J.A."/>
            <person name="Hatakeyama M."/>
            <person name="Paape T."/>
            <person name="Ng C.H."/>
            <person name="Ang C.C."/>
            <person name="Tnah L.H."/>
            <person name="Lee C.T."/>
            <person name="Nishiyama T."/>
            <person name="Sese J."/>
            <person name="O'Brien M.J."/>
            <person name="Copetti D."/>
            <person name="Mohd Noor M.I."/>
            <person name="Ong R.C."/>
            <person name="Putra M."/>
            <person name="Sireger I.Z."/>
            <person name="Indrioko S."/>
            <person name="Kosugi Y."/>
            <person name="Izuno A."/>
            <person name="Isagi Y."/>
            <person name="Lee S.L."/>
            <person name="Shimizu K.K."/>
        </authorList>
    </citation>
    <scope>NUCLEOTIDE SEQUENCE [LARGE SCALE GENOMIC DNA]</scope>
    <source>
        <strain evidence="10">214</strain>
    </source>
</reference>
<keyword evidence="3" id="KW-0547">Nucleotide-binding</keyword>
<evidence type="ECO:0000256" key="3">
    <source>
        <dbReference type="ARBA" id="ARBA00022741"/>
    </source>
</evidence>
<dbReference type="FunFam" id="1.10.10.10:FF:000322">
    <property type="entry name" value="Probable disease resistance protein At1g63360"/>
    <property type="match status" value="1"/>
</dbReference>
<dbReference type="FunFam" id="1.10.8.430:FF:000003">
    <property type="entry name" value="Probable disease resistance protein At5g66910"/>
    <property type="match status" value="1"/>
</dbReference>
<dbReference type="CDD" id="cd14798">
    <property type="entry name" value="RX-CC_like"/>
    <property type="match status" value="1"/>
</dbReference>
<dbReference type="EMBL" id="BPVZ01000155">
    <property type="protein sequence ID" value="GKV42025.1"/>
    <property type="molecule type" value="Genomic_DNA"/>
</dbReference>
<dbReference type="Gene3D" id="3.80.10.10">
    <property type="entry name" value="Ribonuclease Inhibitor"/>
    <property type="match status" value="1"/>
</dbReference>
<dbReference type="Pfam" id="PF25019">
    <property type="entry name" value="LRR_R13L1-DRL21"/>
    <property type="match status" value="1"/>
</dbReference>
<dbReference type="Pfam" id="PF23559">
    <property type="entry name" value="WHD_DRP"/>
    <property type="match status" value="1"/>
</dbReference>
<dbReference type="GO" id="GO:0006952">
    <property type="term" value="P:defense response"/>
    <property type="evidence" value="ECO:0007669"/>
    <property type="project" value="UniProtKB-KW"/>
</dbReference>
<evidence type="ECO:0000256" key="2">
    <source>
        <dbReference type="ARBA" id="ARBA00022737"/>
    </source>
</evidence>
<dbReference type="Pfam" id="PF18052">
    <property type="entry name" value="Rx_N"/>
    <property type="match status" value="1"/>
</dbReference>
<dbReference type="PANTHER" id="PTHR36766">
    <property type="entry name" value="PLANT BROAD-SPECTRUM MILDEW RESISTANCE PROTEIN RPW8"/>
    <property type="match status" value="1"/>
</dbReference>
<dbReference type="Proteomes" id="UP001054252">
    <property type="component" value="Unassembled WGS sequence"/>
</dbReference>
<evidence type="ECO:0000313" key="11">
    <source>
        <dbReference type="Proteomes" id="UP001054252"/>
    </source>
</evidence>
<gene>
    <name evidence="10" type="ORF">SLEP1_g49483</name>
</gene>
<dbReference type="GO" id="GO:0005524">
    <property type="term" value="F:ATP binding"/>
    <property type="evidence" value="ECO:0007669"/>
    <property type="project" value="UniProtKB-KW"/>
</dbReference>
<dbReference type="Pfam" id="PF00931">
    <property type="entry name" value="NB-ARC"/>
    <property type="match status" value="1"/>
</dbReference>
<keyword evidence="11" id="KW-1185">Reference proteome</keyword>
<evidence type="ECO:0000259" key="9">
    <source>
        <dbReference type="Pfam" id="PF25019"/>
    </source>
</evidence>
<dbReference type="FunFam" id="3.40.50.300:FF:001091">
    <property type="entry name" value="Probable disease resistance protein At1g61300"/>
    <property type="match status" value="1"/>
</dbReference>
<evidence type="ECO:0000313" key="10">
    <source>
        <dbReference type="EMBL" id="GKV42025.1"/>
    </source>
</evidence>
<dbReference type="InterPro" id="IPR042197">
    <property type="entry name" value="Apaf_helical"/>
</dbReference>
<evidence type="ECO:0000256" key="1">
    <source>
        <dbReference type="ARBA" id="ARBA00022614"/>
    </source>
</evidence>
<evidence type="ECO:0000256" key="4">
    <source>
        <dbReference type="ARBA" id="ARBA00022821"/>
    </source>
</evidence>
<protein>
    <submittedName>
        <fullName evidence="10">Uncharacterized protein</fullName>
    </submittedName>
</protein>
<dbReference type="PRINTS" id="PR00364">
    <property type="entry name" value="DISEASERSIST"/>
</dbReference>
<keyword evidence="5" id="KW-0067">ATP-binding</keyword>
<dbReference type="InterPro" id="IPR041118">
    <property type="entry name" value="Rx_N"/>
</dbReference>
<feature type="domain" description="R13L1/DRL21-like LRR repeat region" evidence="9">
    <location>
        <begin position="684"/>
        <end position="814"/>
    </location>
</feature>
<keyword evidence="2" id="KW-0677">Repeat</keyword>
<dbReference type="AlphaFoldDB" id="A0AAV5LX37"/>
<dbReference type="InterPro" id="IPR056789">
    <property type="entry name" value="LRR_R13L1-DRL21"/>
</dbReference>
<dbReference type="Gene3D" id="1.10.10.10">
    <property type="entry name" value="Winged helix-like DNA-binding domain superfamily/Winged helix DNA-binding domain"/>
    <property type="match status" value="1"/>
</dbReference>
<dbReference type="SUPFAM" id="SSF52540">
    <property type="entry name" value="P-loop containing nucleoside triphosphate hydrolases"/>
    <property type="match status" value="1"/>
</dbReference>
<dbReference type="InterPro" id="IPR058922">
    <property type="entry name" value="WHD_DRP"/>
</dbReference>
<dbReference type="InterPro" id="IPR027417">
    <property type="entry name" value="P-loop_NTPase"/>
</dbReference>
<evidence type="ECO:0000259" key="8">
    <source>
        <dbReference type="Pfam" id="PF23559"/>
    </source>
</evidence>
<dbReference type="GO" id="GO:0043531">
    <property type="term" value="F:ADP binding"/>
    <property type="evidence" value="ECO:0007669"/>
    <property type="project" value="InterPro"/>
</dbReference>